<keyword evidence="5" id="KW-0964">Secreted</keyword>
<comment type="subcellular location">
    <subcellularLocation>
        <location evidence="2">Secreted</location>
    </subcellularLocation>
</comment>
<feature type="non-terminal residue" evidence="11">
    <location>
        <position position="1"/>
    </location>
</feature>
<keyword evidence="7" id="KW-0165">Cleavage on pair of basic residues</keyword>
<evidence type="ECO:0000256" key="7">
    <source>
        <dbReference type="ARBA" id="ARBA00022685"/>
    </source>
</evidence>
<dbReference type="Pfam" id="PF07359">
    <property type="entry name" value="LEAP-2"/>
    <property type="match status" value="1"/>
</dbReference>
<evidence type="ECO:0000256" key="4">
    <source>
        <dbReference type="ARBA" id="ARBA00020494"/>
    </source>
</evidence>
<evidence type="ECO:0000256" key="10">
    <source>
        <dbReference type="ARBA" id="ARBA00023157"/>
    </source>
</evidence>
<evidence type="ECO:0000256" key="6">
    <source>
        <dbReference type="ARBA" id="ARBA00022529"/>
    </source>
</evidence>
<protein>
    <recommendedName>
        <fullName evidence="4">Liver-expressed antimicrobial peptide 2</fullName>
    </recommendedName>
</protein>
<dbReference type="AlphaFoldDB" id="A0A401PV17"/>
<evidence type="ECO:0000256" key="5">
    <source>
        <dbReference type="ARBA" id="ARBA00022525"/>
    </source>
</evidence>
<comment type="function">
    <text evidence="1">Has an antimicrobial activity.</text>
</comment>
<evidence type="ECO:0000313" key="11">
    <source>
        <dbReference type="EMBL" id="GCB76942.1"/>
    </source>
</evidence>
<proteinExistence type="inferred from homology"/>
<dbReference type="Gene3D" id="4.10.40.50">
    <property type="match status" value="1"/>
</dbReference>
<keyword evidence="12" id="KW-1185">Reference proteome</keyword>
<organism evidence="11 12">
    <name type="scientific">Scyliorhinus torazame</name>
    <name type="common">Cloudy catshark</name>
    <name type="synonym">Catulus torazame</name>
    <dbReference type="NCBI Taxonomy" id="75743"/>
    <lineage>
        <taxon>Eukaryota</taxon>
        <taxon>Metazoa</taxon>
        <taxon>Chordata</taxon>
        <taxon>Craniata</taxon>
        <taxon>Vertebrata</taxon>
        <taxon>Chondrichthyes</taxon>
        <taxon>Elasmobranchii</taxon>
        <taxon>Galeomorphii</taxon>
        <taxon>Galeoidea</taxon>
        <taxon>Carcharhiniformes</taxon>
        <taxon>Scyliorhinidae</taxon>
        <taxon>Scyliorhinus</taxon>
    </lineage>
</organism>
<keyword evidence="9" id="KW-0044">Antibiotic</keyword>
<dbReference type="PANTHER" id="PTHR21007">
    <property type="entry name" value="LIVER EXPRESSED ANTIMICROBIAL PEPTIDE 2"/>
    <property type="match status" value="1"/>
</dbReference>
<keyword evidence="6" id="KW-0929">Antimicrobial</keyword>
<evidence type="ECO:0000256" key="9">
    <source>
        <dbReference type="ARBA" id="ARBA00023022"/>
    </source>
</evidence>
<dbReference type="EMBL" id="BFAA01016693">
    <property type="protein sequence ID" value="GCB76942.1"/>
    <property type="molecule type" value="Genomic_DNA"/>
</dbReference>
<evidence type="ECO:0000256" key="8">
    <source>
        <dbReference type="ARBA" id="ARBA00022729"/>
    </source>
</evidence>
<keyword evidence="8" id="KW-0732">Signal</keyword>
<evidence type="ECO:0000313" key="12">
    <source>
        <dbReference type="Proteomes" id="UP000288216"/>
    </source>
</evidence>
<dbReference type="InterPro" id="IPR009955">
    <property type="entry name" value="LEAP-2"/>
</dbReference>
<dbReference type="GO" id="GO:0005576">
    <property type="term" value="C:extracellular region"/>
    <property type="evidence" value="ECO:0007669"/>
    <property type="project" value="UniProtKB-SubCell"/>
</dbReference>
<accession>A0A401PV17</accession>
<evidence type="ECO:0000256" key="3">
    <source>
        <dbReference type="ARBA" id="ARBA00008047"/>
    </source>
</evidence>
<comment type="similarity">
    <text evidence="3">Belongs to the LEAP2 family.</text>
</comment>
<dbReference type="Proteomes" id="UP000288216">
    <property type="component" value="Unassembled WGS sequence"/>
</dbReference>
<reference evidence="11 12" key="1">
    <citation type="journal article" date="2018" name="Nat. Ecol. Evol.">
        <title>Shark genomes provide insights into elasmobranch evolution and the origin of vertebrates.</title>
        <authorList>
            <person name="Hara Y"/>
            <person name="Yamaguchi K"/>
            <person name="Onimaru K"/>
            <person name="Kadota M"/>
            <person name="Koyanagi M"/>
            <person name="Keeley SD"/>
            <person name="Tatsumi K"/>
            <person name="Tanaka K"/>
            <person name="Motone F"/>
            <person name="Kageyama Y"/>
            <person name="Nozu R"/>
            <person name="Adachi N"/>
            <person name="Nishimura O"/>
            <person name="Nakagawa R"/>
            <person name="Tanegashima C"/>
            <person name="Kiyatake I"/>
            <person name="Matsumoto R"/>
            <person name="Murakumo K"/>
            <person name="Nishida K"/>
            <person name="Terakita A"/>
            <person name="Kuratani S"/>
            <person name="Sato K"/>
            <person name="Hyodo S Kuraku.S."/>
        </authorList>
    </citation>
    <scope>NUCLEOTIDE SEQUENCE [LARGE SCALE GENOMIC DNA]</scope>
</reference>
<dbReference type="PANTHER" id="PTHR21007:SF1">
    <property type="entry name" value="LIVER-EXPRESSED ANTIMICROBIAL PEPTIDE 2"/>
    <property type="match status" value="1"/>
</dbReference>
<keyword evidence="10" id="KW-1015">Disulfide bond</keyword>
<name>A0A401PV17_SCYTO</name>
<evidence type="ECO:0000256" key="2">
    <source>
        <dbReference type="ARBA" id="ARBA00004613"/>
    </source>
</evidence>
<sequence>VQLSPVFDIQRPLVQRIKRSLFWRWITQRPIGATCRVNSECSTNYCEIQDTTALCSFQTFPA</sequence>
<dbReference type="GO" id="GO:0042742">
    <property type="term" value="P:defense response to bacterium"/>
    <property type="evidence" value="ECO:0007669"/>
    <property type="project" value="UniProtKB-KW"/>
</dbReference>
<dbReference type="OrthoDB" id="8567247at2759"/>
<comment type="caution">
    <text evidence="11">The sequence shown here is derived from an EMBL/GenBank/DDBJ whole genome shotgun (WGS) entry which is preliminary data.</text>
</comment>
<gene>
    <name evidence="11" type="ORF">scyTo_0020526</name>
</gene>
<evidence type="ECO:0000256" key="1">
    <source>
        <dbReference type="ARBA" id="ARBA00002585"/>
    </source>
</evidence>
<dbReference type="GO" id="GO:0061844">
    <property type="term" value="P:antimicrobial humoral immune response mediated by antimicrobial peptide"/>
    <property type="evidence" value="ECO:0007669"/>
    <property type="project" value="TreeGrafter"/>
</dbReference>